<evidence type="ECO:0000256" key="2">
    <source>
        <dbReference type="ARBA" id="ARBA00023015"/>
    </source>
</evidence>
<gene>
    <name evidence="6" type="ORF">UFOPK3564_00451</name>
</gene>
<dbReference type="SUPFAM" id="SSF48498">
    <property type="entry name" value="Tetracyclin repressor-like, C-terminal domain"/>
    <property type="match status" value="1"/>
</dbReference>
<sequence>MPARPSQAPATRRGDARRRILEAAASVIAARGVRQLRIEDVAQEAGISNALLYYHFGDRAGLVRAALQHANEQAPSMLDAVADGAPGGMRARLVAALLAELDDDPAVRNNSVVWNEISASAIFDPALREPLARVTDDWNAKVVRAIEAAVADGSARAHGGAADAAEYLTSVVEGLSLRWLAGTMTLERAREHLATALAHALPPADAAAPGADAS</sequence>
<keyword evidence="4" id="KW-0804">Transcription</keyword>
<dbReference type="InterPro" id="IPR050109">
    <property type="entry name" value="HTH-type_TetR-like_transc_reg"/>
</dbReference>
<dbReference type="GO" id="GO:0000976">
    <property type="term" value="F:transcription cis-regulatory region binding"/>
    <property type="evidence" value="ECO:0007669"/>
    <property type="project" value="TreeGrafter"/>
</dbReference>
<evidence type="ECO:0000259" key="5">
    <source>
        <dbReference type="PROSITE" id="PS50977"/>
    </source>
</evidence>
<evidence type="ECO:0000313" key="6">
    <source>
        <dbReference type="EMBL" id="CAB4898783.1"/>
    </source>
</evidence>
<name>A0A6J7G424_9ZZZZ</name>
<organism evidence="6">
    <name type="scientific">freshwater metagenome</name>
    <dbReference type="NCBI Taxonomy" id="449393"/>
    <lineage>
        <taxon>unclassified sequences</taxon>
        <taxon>metagenomes</taxon>
        <taxon>ecological metagenomes</taxon>
    </lineage>
</organism>
<dbReference type="InterPro" id="IPR036271">
    <property type="entry name" value="Tet_transcr_reg_TetR-rel_C_sf"/>
</dbReference>
<dbReference type="SUPFAM" id="SSF46689">
    <property type="entry name" value="Homeodomain-like"/>
    <property type="match status" value="1"/>
</dbReference>
<proteinExistence type="predicted"/>
<dbReference type="EMBL" id="CAFBMK010000015">
    <property type="protein sequence ID" value="CAB4898783.1"/>
    <property type="molecule type" value="Genomic_DNA"/>
</dbReference>
<dbReference type="Pfam" id="PF00440">
    <property type="entry name" value="TetR_N"/>
    <property type="match status" value="1"/>
</dbReference>
<reference evidence="6" key="1">
    <citation type="submission" date="2020-05" db="EMBL/GenBank/DDBJ databases">
        <authorList>
            <person name="Chiriac C."/>
            <person name="Salcher M."/>
            <person name="Ghai R."/>
            <person name="Kavagutti S V."/>
        </authorList>
    </citation>
    <scope>NUCLEOTIDE SEQUENCE</scope>
</reference>
<dbReference type="PROSITE" id="PS50977">
    <property type="entry name" value="HTH_TETR_2"/>
    <property type="match status" value="1"/>
</dbReference>
<evidence type="ECO:0000256" key="4">
    <source>
        <dbReference type="ARBA" id="ARBA00023163"/>
    </source>
</evidence>
<dbReference type="InterPro" id="IPR009057">
    <property type="entry name" value="Homeodomain-like_sf"/>
</dbReference>
<dbReference type="PANTHER" id="PTHR30055">
    <property type="entry name" value="HTH-TYPE TRANSCRIPTIONAL REGULATOR RUTR"/>
    <property type="match status" value="1"/>
</dbReference>
<dbReference type="Gene3D" id="1.10.357.10">
    <property type="entry name" value="Tetracycline Repressor, domain 2"/>
    <property type="match status" value="1"/>
</dbReference>
<keyword evidence="1" id="KW-0678">Repressor</keyword>
<dbReference type="PRINTS" id="PR00455">
    <property type="entry name" value="HTHTETR"/>
</dbReference>
<keyword evidence="2" id="KW-0805">Transcription regulation</keyword>
<protein>
    <submittedName>
        <fullName evidence="6">Unannotated protein</fullName>
    </submittedName>
</protein>
<evidence type="ECO:0000256" key="3">
    <source>
        <dbReference type="ARBA" id="ARBA00023125"/>
    </source>
</evidence>
<evidence type="ECO:0000256" key="1">
    <source>
        <dbReference type="ARBA" id="ARBA00022491"/>
    </source>
</evidence>
<dbReference type="GO" id="GO:0003700">
    <property type="term" value="F:DNA-binding transcription factor activity"/>
    <property type="evidence" value="ECO:0007669"/>
    <property type="project" value="TreeGrafter"/>
</dbReference>
<dbReference type="InterPro" id="IPR039538">
    <property type="entry name" value="BetI_C"/>
</dbReference>
<dbReference type="InterPro" id="IPR001647">
    <property type="entry name" value="HTH_TetR"/>
</dbReference>
<dbReference type="AlphaFoldDB" id="A0A6J7G424"/>
<dbReference type="PANTHER" id="PTHR30055:SF234">
    <property type="entry name" value="HTH-TYPE TRANSCRIPTIONAL REGULATOR BETI"/>
    <property type="match status" value="1"/>
</dbReference>
<keyword evidence="3" id="KW-0238">DNA-binding</keyword>
<dbReference type="Pfam" id="PF13977">
    <property type="entry name" value="TetR_C_6"/>
    <property type="match status" value="1"/>
</dbReference>
<accession>A0A6J7G424</accession>
<feature type="domain" description="HTH tetR-type" evidence="5">
    <location>
        <begin position="14"/>
        <end position="74"/>
    </location>
</feature>